<gene>
    <name evidence="4" type="ORF">AKAME5_001342300</name>
</gene>
<dbReference type="InterPro" id="IPR002110">
    <property type="entry name" value="Ankyrin_rpt"/>
</dbReference>
<dbReference type="PANTHER" id="PTHR24157:SF3">
    <property type="entry name" value="ANKYRIN REPEAT, SAM AND BASIC LEUCINE ZIPPER DOMAIN-CONTAINING PROTEIN 1"/>
    <property type="match status" value="1"/>
</dbReference>
<feature type="region of interest" description="Disordered" evidence="2">
    <location>
        <begin position="259"/>
        <end position="280"/>
    </location>
</feature>
<evidence type="ECO:0000313" key="4">
    <source>
        <dbReference type="EMBL" id="GLD61633.1"/>
    </source>
</evidence>
<dbReference type="PANTHER" id="PTHR24157">
    <property type="entry name" value="ANKYRIN REPEAT, SAM AND BASIC LEUCINE ZIPPER DOMAIN-CONTAINING PROTEIN 1"/>
    <property type="match status" value="1"/>
</dbReference>
<dbReference type="PROSITE" id="PS50297">
    <property type="entry name" value="ANK_REP_REGION"/>
    <property type="match status" value="2"/>
</dbReference>
<dbReference type="AlphaFoldDB" id="A0AAD3MV02"/>
<protein>
    <submittedName>
        <fullName evidence="4">Ankyrin repeat, SAM and basic leucine zipper domain-containing protein 1</fullName>
    </submittedName>
</protein>
<organism evidence="4 5">
    <name type="scientific">Lates japonicus</name>
    <name type="common">Japanese lates</name>
    <dbReference type="NCBI Taxonomy" id="270547"/>
    <lineage>
        <taxon>Eukaryota</taxon>
        <taxon>Metazoa</taxon>
        <taxon>Chordata</taxon>
        <taxon>Craniata</taxon>
        <taxon>Vertebrata</taxon>
        <taxon>Euteleostomi</taxon>
        <taxon>Actinopterygii</taxon>
        <taxon>Neopterygii</taxon>
        <taxon>Teleostei</taxon>
        <taxon>Neoteleostei</taxon>
        <taxon>Acanthomorphata</taxon>
        <taxon>Carangaria</taxon>
        <taxon>Carangaria incertae sedis</taxon>
        <taxon>Centropomidae</taxon>
        <taxon>Lates</taxon>
    </lineage>
</organism>
<evidence type="ECO:0000256" key="2">
    <source>
        <dbReference type="SAM" id="MobiDB-lite"/>
    </source>
</evidence>
<evidence type="ECO:0000256" key="3">
    <source>
        <dbReference type="SAM" id="Phobius"/>
    </source>
</evidence>
<feature type="repeat" description="ANK" evidence="1">
    <location>
        <begin position="150"/>
        <end position="182"/>
    </location>
</feature>
<evidence type="ECO:0000313" key="5">
    <source>
        <dbReference type="Proteomes" id="UP001279410"/>
    </source>
</evidence>
<keyword evidence="3" id="KW-0812">Transmembrane</keyword>
<keyword evidence="3" id="KW-1133">Transmembrane helix</keyword>
<dbReference type="Gene3D" id="1.25.40.20">
    <property type="entry name" value="Ankyrin repeat-containing domain"/>
    <property type="match status" value="1"/>
</dbReference>
<keyword evidence="1" id="KW-0040">ANK repeat</keyword>
<keyword evidence="5" id="KW-1185">Reference proteome</keyword>
<name>A0AAD3MV02_LATJO</name>
<dbReference type="InterPro" id="IPR036770">
    <property type="entry name" value="Ankyrin_rpt-contain_sf"/>
</dbReference>
<feature type="repeat" description="ANK" evidence="1">
    <location>
        <begin position="80"/>
        <end position="112"/>
    </location>
</feature>
<dbReference type="EMBL" id="BRZM01000047">
    <property type="protein sequence ID" value="GLD61633.1"/>
    <property type="molecule type" value="Genomic_DNA"/>
</dbReference>
<keyword evidence="3" id="KW-0472">Membrane</keyword>
<dbReference type="FunFam" id="1.25.40.20:FF:000663">
    <property type="entry name" value="Ankyrin repeat, SAM and basic leucine zipper domain-containing 1"/>
    <property type="match status" value="1"/>
</dbReference>
<sequence>MGSFMDYAFPAGDESDASNDDWDIGCCSDKKSSCTKDVDAVVPHEEDSVLVLKRAISKGDTGTVEQLLDNGMDVETRLGFEWTPLMCAVSVANYDLARLLLDRGASANFSKDHWTVLMASCTASASEDKIARCVELLLSRNADPNMVDRSQMTCLMLAARDGYSKVINLLVSHGADINVQDGKGYTALSIAVQYGREEAVLKLLHLGADKTIRTEAGKNPADLAVIFKHPQITRILASSSYISSVQAFSSMEETLSKFFKTNSEPPPSKESVTKPANSSSTGLDLGYLADIMTMDEAGDCCQLPPPGSHGNRRSRYLAGVALSTLGATFLFLLCRAAHGKVDLQMYRNVC</sequence>
<feature type="transmembrane region" description="Helical" evidence="3">
    <location>
        <begin position="316"/>
        <end position="337"/>
    </location>
</feature>
<dbReference type="PROSITE" id="PS50088">
    <property type="entry name" value="ANK_REPEAT"/>
    <property type="match status" value="3"/>
</dbReference>
<dbReference type="Pfam" id="PF12796">
    <property type="entry name" value="Ank_2"/>
    <property type="match status" value="2"/>
</dbReference>
<dbReference type="SMART" id="SM00248">
    <property type="entry name" value="ANK"/>
    <property type="match status" value="6"/>
</dbReference>
<dbReference type="GO" id="GO:0071546">
    <property type="term" value="C:pi-body"/>
    <property type="evidence" value="ECO:0007669"/>
    <property type="project" value="TreeGrafter"/>
</dbReference>
<accession>A0AAD3MV02</accession>
<dbReference type="SUPFAM" id="SSF48403">
    <property type="entry name" value="Ankyrin repeat"/>
    <property type="match status" value="1"/>
</dbReference>
<reference evidence="4" key="1">
    <citation type="submission" date="2022-08" db="EMBL/GenBank/DDBJ databases">
        <title>Genome sequencing of akame (Lates japonicus).</title>
        <authorList>
            <person name="Hashiguchi Y."/>
            <person name="Takahashi H."/>
        </authorList>
    </citation>
    <scope>NUCLEOTIDE SEQUENCE</scope>
    <source>
        <strain evidence="4">Kochi</strain>
    </source>
</reference>
<proteinExistence type="predicted"/>
<evidence type="ECO:0000256" key="1">
    <source>
        <dbReference type="PROSITE-ProRule" id="PRU00023"/>
    </source>
</evidence>
<comment type="caution">
    <text evidence="4">The sequence shown here is derived from an EMBL/GenBank/DDBJ whole genome shotgun (WGS) entry which is preliminary data.</text>
</comment>
<feature type="repeat" description="ANK" evidence="1">
    <location>
        <begin position="183"/>
        <end position="215"/>
    </location>
</feature>
<dbReference type="Proteomes" id="UP001279410">
    <property type="component" value="Unassembled WGS sequence"/>
</dbReference>